<feature type="region of interest" description="Disordered" evidence="1">
    <location>
        <begin position="1"/>
        <end position="38"/>
    </location>
</feature>
<evidence type="ECO:0000313" key="3">
    <source>
        <dbReference type="Proteomes" id="UP000281431"/>
    </source>
</evidence>
<gene>
    <name evidence="2" type="ORF">EA472_08385</name>
</gene>
<evidence type="ECO:0000256" key="1">
    <source>
        <dbReference type="SAM" id="MobiDB-lite"/>
    </source>
</evidence>
<sequence>MDSTDGRPSSPVAPPTVRGLTDEIEWSRRTAGRERTAPADPIANAIASIRRDVVSFASCNELTVGVIAVFPVRDGL</sequence>
<feature type="compositionally biased region" description="Basic and acidic residues" evidence="1">
    <location>
        <begin position="25"/>
        <end position="37"/>
    </location>
</feature>
<dbReference type="EMBL" id="REFZ01000004">
    <property type="protein sequence ID" value="RQH01446.1"/>
    <property type="molecule type" value="Genomic_DNA"/>
</dbReference>
<evidence type="ECO:0000313" key="2">
    <source>
        <dbReference type="EMBL" id="RQH01446.1"/>
    </source>
</evidence>
<comment type="caution">
    <text evidence="2">The sequence shown here is derived from an EMBL/GenBank/DDBJ whole genome shotgun (WGS) entry which is preliminary data.</text>
</comment>
<reference evidence="2 3" key="1">
    <citation type="submission" date="2018-10" db="EMBL/GenBank/DDBJ databases">
        <title>Natrarchaeobius chitinivorans gen. nov., sp. nov., and Natrarchaeobius haloalkaliphilus sp. nov., alkaliphilic, chitin-utilizing haloarchaea from hypersaline alkaline lakes.</title>
        <authorList>
            <person name="Sorokin D.Y."/>
            <person name="Elcheninov A.G."/>
            <person name="Kostrikina N.A."/>
            <person name="Bale N.J."/>
            <person name="Sinninghe Damste J.S."/>
            <person name="Khijniak T.V."/>
            <person name="Kublanov I.V."/>
            <person name="Toshchakov S.V."/>
        </authorList>
    </citation>
    <scope>NUCLEOTIDE SEQUENCE [LARGE SCALE GENOMIC DNA]</scope>
    <source>
        <strain evidence="2 3">AArcht7</strain>
    </source>
</reference>
<keyword evidence="3" id="KW-1185">Reference proteome</keyword>
<name>A0A3N6PQA4_NATCH</name>
<dbReference type="Proteomes" id="UP000281431">
    <property type="component" value="Unassembled WGS sequence"/>
</dbReference>
<protein>
    <submittedName>
        <fullName evidence="2">Uncharacterized protein</fullName>
    </submittedName>
</protein>
<dbReference type="AlphaFoldDB" id="A0A3N6PQA4"/>
<organism evidence="2 3">
    <name type="scientific">Natrarchaeobius chitinivorans</name>
    <dbReference type="NCBI Taxonomy" id="1679083"/>
    <lineage>
        <taxon>Archaea</taxon>
        <taxon>Methanobacteriati</taxon>
        <taxon>Methanobacteriota</taxon>
        <taxon>Stenosarchaea group</taxon>
        <taxon>Halobacteria</taxon>
        <taxon>Halobacteriales</taxon>
        <taxon>Natrialbaceae</taxon>
        <taxon>Natrarchaeobius</taxon>
    </lineage>
</organism>
<accession>A0A3N6PQA4</accession>
<proteinExistence type="predicted"/>